<dbReference type="InterPro" id="IPR029058">
    <property type="entry name" value="AB_hydrolase_fold"/>
</dbReference>
<organism evidence="4 6">
    <name type="scientific">Rufibacter glacialis</name>
    <dbReference type="NCBI Taxonomy" id="1259555"/>
    <lineage>
        <taxon>Bacteria</taxon>
        <taxon>Pseudomonadati</taxon>
        <taxon>Bacteroidota</taxon>
        <taxon>Cytophagia</taxon>
        <taxon>Cytophagales</taxon>
        <taxon>Hymenobacteraceae</taxon>
        <taxon>Rufibacter</taxon>
    </lineage>
</organism>
<keyword evidence="7" id="KW-1185">Reference proteome</keyword>
<dbReference type="GO" id="GO:0006508">
    <property type="term" value="P:proteolysis"/>
    <property type="evidence" value="ECO:0007669"/>
    <property type="project" value="InterPro"/>
</dbReference>
<reference evidence="4 6" key="2">
    <citation type="submission" date="2019-09" db="EMBL/GenBank/DDBJ databases">
        <title>A bacterium isolated from glacier soil.</title>
        <authorList>
            <person name="Liu Q."/>
        </authorList>
    </citation>
    <scope>NUCLEOTIDE SEQUENCE [LARGE SCALE GENOMIC DNA]</scope>
    <source>
        <strain evidence="4 6">MDT1-10-3</strain>
    </source>
</reference>
<gene>
    <name evidence="5" type="ORF">ACD591_09065</name>
    <name evidence="4" type="ORF">FOE74_15045</name>
</gene>
<dbReference type="Proteomes" id="UP000323866">
    <property type="component" value="Unassembled WGS sequence"/>
</dbReference>
<dbReference type="EMBL" id="JBGOGF010000004">
    <property type="protein sequence ID" value="MFA1771438.1"/>
    <property type="molecule type" value="Genomic_DNA"/>
</dbReference>
<dbReference type="EMBL" id="VKKZ01000022">
    <property type="protein sequence ID" value="KAA6432416.1"/>
    <property type="molecule type" value="Genomic_DNA"/>
</dbReference>
<evidence type="ECO:0000313" key="6">
    <source>
        <dbReference type="Proteomes" id="UP000323866"/>
    </source>
</evidence>
<dbReference type="InterPro" id="IPR050266">
    <property type="entry name" value="AB_hydrolase_sf"/>
</dbReference>
<feature type="domain" description="AB hydrolase-1" evidence="3">
    <location>
        <begin position="24"/>
        <end position="258"/>
    </location>
</feature>
<dbReference type="GO" id="GO:0008233">
    <property type="term" value="F:peptidase activity"/>
    <property type="evidence" value="ECO:0007669"/>
    <property type="project" value="InterPro"/>
</dbReference>
<dbReference type="InterPro" id="IPR000073">
    <property type="entry name" value="AB_hydrolase_1"/>
</dbReference>
<dbReference type="Gene3D" id="3.40.50.1820">
    <property type="entry name" value="alpha/beta hydrolase"/>
    <property type="match status" value="1"/>
</dbReference>
<dbReference type="OrthoDB" id="9796770at2"/>
<dbReference type="RefSeq" id="WP_149099448.1">
    <property type="nucleotide sequence ID" value="NZ_BMMG01000005.1"/>
</dbReference>
<evidence type="ECO:0000313" key="5">
    <source>
        <dbReference type="EMBL" id="MFA1771438.1"/>
    </source>
</evidence>
<comment type="similarity">
    <text evidence="1">Belongs to the peptidase S33 family.</text>
</comment>
<dbReference type="SUPFAM" id="SSF53474">
    <property type="entry name" value="alpha/beta-Hydrolases"/>
    <property type="match status" value="1"/>
</dbReference>
<evidence type="ECO:0000259" key="3">
    <source>
        <dbReference type="Pfam" id="PF00561"/>
    </source>
</evidence>
<reference evidence="4 6" key="1">
    <citation type="submission" date="2019-07" db="EMBL/GenBank/DDBJ databases">
        <authorList>
            <person name="Qu J.-H."/>
        </authorList>
    </citation>
    <scope>NUCLEOTIDE SEQUENCE [LARGE SCALE GENOMIC DNA]</scope>
    <source>
        <strain evidence="4 6">MDT1-10-3</strain>
    </source>
</reference>
<dbReference type="AlphaFoldDB" id="A0A5M8QC73"/>
<name>A0A5M8QC73_9BACT</name>
<evidence type="ECO:0000256" key="2">
    <source>
        <dbReference type="ARBA" id="ARBA00022801"/>
    </source>
</evidence>
<dbReference type="PANTHER" id="PTHR43798">
    <property type="entry name" value="MONOACYLGLYCEROL LIPASE"/>
    <property type="match status" value="1"/>
</dbReference>
<protein>
    <submittedName>
        <fullName evidence="5">Alpha/beta fold hydrolase</fullName>
    </submittedName>
    <submittedName>
        <fullName evidence="4">Alpha/beta hydrolase</fullName>
    </submittedName>
</protein>
<comment type="caution">
    <text evidence="4">The sequence shown here is derived from an EMBL/GenBank/DDBJ whole genome shotgun (WGS) entry which is preliminary data.</text>
</comment>
<evidence type="ECO:0000256" key="1">
    <source>
        <dbReference type="ARBA" id="ARBA00010088"/>
    </source>
</evidence>
<accession>A0A5M8QC73</accession>
<proteinExistence type="inferred from homology"/>
<dbReference type="PRINTS" id="PR00793">
    <property type="entry name" value="PROAMNOPTASE"/>
</dbReference>
<evidence type="ECO:0000313" key="7">
    <source>
        <dbReference type="Proteomes" id="UP001570846"/>
    </source>
</evidence>
<sequence length="278" mass="31826">MNVLLPHQDAWLFTTLHLNPGKETVLLLHGGPGVPEGLTFVRKYLARQFQVLSFHQRGTLMSPCRSQDYSLDRYLSDITCLAGHFRLERFHLLGHSWGGLYAQLYAQRNPNRLLSLFLANPASGTGTHWKEMSLEIARYNQRKSTWWEWLAMNAHAGLGLLGRDQGYRGFFRQALLNFSRGFKEVYPEQFALHCIKAQPINRTVKAILSHPELSPGQDPSCPVTVVYGQQDIYGESMRHVVQRYPKARFAFLPTCGHIPWSHNQPAFLEVLNGHFRIS</sequence>
<reference evidence="5 7" key="3">
    <citation type="submission" date="2024-08" db="EMBL/GenBank/DDBJ databases">
        <authorList>
            <person name="Wei W."/>
        </authorList>
    </citation>
    <scope>NUCLEOTIDE SEQUENCE [LARGE SCALE GENOMIC DNA]</scope>
    <source>
        <strain evidence="5 7">XU2</strain>
    </source>
</reference>
<dbReference type="Proteomes" id="UP001570846">
    <property type="component" value="Unassembled WGS sequence"/>
</dbReference>
<dbReference type="InterPro" id="IPR002410">
    <property type="entry name" value="Peptidase_S33"/>
</dbReference>
<dbReference type="Pfam" id="PF00561">
    <property type="entry name" value="Abhydrolase_1"/>
    <property type="match status" value="1"/>
</dbReference>
<evidence type="ECO:0000313" key="4">
    <source>
        <dbReference type="EMBL" id="KAA6432416.1"/>
    </source>
</evidence>
<keyword evidence="2 4" id="KW-0378">Hydrolase</keyword>